<dbReference type="Pfam" id="PF00389">
    <property type="entry name" value="2-Hacid_dh"/>
    <property type="match status" value="1"/>
</dbReference>
<evidence type="ECO:0000313" key="6">
    <source>
        <dbReference type="Ensembl" id="ENSGMOP00000019404.2"/>
    </source>
</evidence>
<dbReference type="OrthoDB" id="298012at2759"/>
<evidence type="ECO:0000313" key="7">
    <source>
        <dbReference type="Proteomes" id="UP000694546"/>
    </source>
</evidence>
<dbReference type="GO" id="GO:0016618">
    <property type="term" value="F:hydroxypyruvate reductase [NAD(P)H] activity"/>
    <property type="evidence" value="ECO:0007669"/>
    <property type="project" value="TreeGrafter"/>
</dbReference>
<evidence type="ECO:0000259" key="5">
    <source>
        <dbReference type="Pfam" id="PF02826"/>
    </source>
</evidence>
<name>A0A8C4ZPY2_GADMO</name>
<dbReference type="FunFam" id="3.40.50.720:FF:000462">
    <property type="entry name" value="Glyoxylate reductase (NADP+)"/>
    <property type="match status" value="1"/>
</dbReference>
<dbReference type="GeneTree" id="ENSGT00940000162740"/>
<dbReference type="Gene3D" id="3.40.50.720">
    <property type="entry name" value="NAD(P)-binding Rossmann-like Domain"/>
    <property type="match status" value="2"/>
</dbReference>
<sequence>MQGIVVVSGITCIRLIQRLKNPGHIATRLYSTTMEKPYVLTRKFGRPEAIYSSLSSLVEDHFTVIDFEKMASQPEVKQKIQAILVWGCSTYINSSFLQGLPNLKVVVNGGVGVDHLDIPLINSFGVKVTNTPDVVRKPTADLAMGLMLASARNIIQGDSFSRNHEEGEDISEIHLGKDISNKTLGIVGMGNIGKMVAKRAQGFDMKIYYHNRTRRPVEEEQTVGAEYCPVLNDLLAMSDYVVVLVNLTAASTHLIGREQLSAMKSSATLINISRGKVVDQEALVEALQNKVIQAAALDVTYPEPLPRGHPLLSLPNVIVLPHMGTHTLETTCLMIKQMVANALAALAGDTPPNEVIV</sequence>
<evidence type="ECO:0000256" key="1">
    <source>
        <dbReference type="ARBA" id="ARBA00005854"/>
    </source>
</evidence>
<dbReference type="GO" id="GO:0051287">
    <property type="term" value="F:NAD binding"/>
    <property type="evidence" value="ECO:0007669"/>
    <property type="project" value="InterPro"/>
</dbReference>
<feature type="domain" description="D-isomer specific 2-hydroxyacid dehydrogenase catalytic" evidence="4">
    <location>
        <begin position="64"/>
        <end position="355"/>
    </location>
</feature>
<keyword evidence="7" id="KW-1185">Reference proteome</keyword>
<organism evidence="6 7">
    <name type="scientific">Gadus morhua</name>
    <name type="common">Atlantic cod</name>
    <dbReference type="NCBI Taxonomy" id="8049"/>
    <lineage>
        <taxon>Eukaryota</taxon>
        <taxon>Metazoa</taxon>
        <taxon>Chordata</taxon>
        <taxon>Craniata</taxon>
        <taxon>Vertebrata</taxon>
        <taxon>Euteleostomi</taxon>
        <taxon>Actinopterygii</taxon>
        <taxon>Neopterygii</taxon>
        <taxon>Teleostei</taxon>
        <taxon>Neoteleostei</taxon>
        <taxon>Acanthomorphata</taxon>
        <taxon>Zeiogadaria</taxon>
        <taxon>Gadariae</taxon>
        <taxon>Gadiformes</taxon>
        <taxon>Gadoidei</taxon>
        <taxon>Gadidae</taxon>
        <taxon>Gadus</taxon>
    </lineage>
</organism>
<dbReference type="SUPFAM" id="SSF51735">
    <property type="entry name" value="NAD(P)-binding Rossmann-fold domains"/>
    <property type="match status" value="1"/>
</dbReference>
<dbReference type="SUPFAM" id="SSF52283">
    <property type="entry name" value="Formate/glycerate dehydrogenase catalytic domain-like"/>
    <property type="match status" value="1"/>
</dbReference>
<dbReference type="Ensembl" id="ENSGMOT00000019874.2">
    <property type="protein sequence ID" value="ENSGMOP00000019404.2"/>
    <property type="gene ID" value="ENSGMOG00000018042.2"/>
</dbReference>
<reference evidence="6" key="1">
    <citation type="submission" date="2025-08" db="UniProtKB">
        <authorList>
            <consortium name="Ensembl"/>
        </authorList>
    </citation>
    <scope>IDENTIFICATION</scope>
</reference>
<dbReference type="InterPro" id="IPR029752">
    <property type="entry name" value="D-isomer_DH_CS1"/>
</dbReference>
<dbReference type="PANTHER" id="PTHR10996:SF257">
    <property type="entry name" value="GLYOXYLATE REDUCTASE 1"/>
    <property type="match status" value="1"/>
</dbReference>
<feature type="domain" description="D-isomer specific 2-hydroxyacid dehydrogenase NAD-binding" evidence="5">
    <location>
        <begin position="144"/>
        <end position="324"/>
    </location>
</feature>
<dbReference type="GO" id="GO:0005829">
    <property type="term" value="C:cytosol"/>
    <property type="evidence" value="ECO:0007669"/>
    <property type="project" value="TreeGrafter"/>
</dbReference>
<dbReference type="InterPro" id="IPR006139">
    <property type="entry name" value="D-isomer_2_OHA_DH_cat_dom"/>
</dbReference>
<dbReference type="CDD" id="cd05301">
    <property type="entry name" value="GDH"/>
    <property type="match status" value="1"/>
</dbReference>
<evidence type="ECO:0000259" key="4">
    <source>
        <dbReference type="Pfam" id="PF00389"/>
    </source>
</evidence>
<accession>A0A8C4ZPY2</accession>
<dbReference type="PROSITE" id="PS00065">
    <property type="entry name" value="D_2_HYDROXYACID_DH_1"/>
    <property type="match status" value="1"/>
</dbReference>
<dbReference type="PANTHER" id="PTHR10996">
    <property type="entry name" value="2-HYDROXYACID DEHYDROGENASE-RELATED"/>
    <property type="match status" value="1"/>
</dbReference>
<dbReference type="OMA" id="HMGTETC"/>
<evidence type="ECO:0000256" key="2">
    <source>
        <dbReference type="ARBA" id="ARBA00023002"/>
    </source>
</evidence>
<reference evidence="6" key="2">
    <citation type="submission" date="2025-09" db="UniProtKB">
        <authorList>
            <consortium name="Ensembl"/>
        </authorList>
    </citation>
    <scope>IDENTIFICATION</scope>
</reference>
<gene>
    <name evidence="6" type="primary">zgc:136493</name>
</gene>
<dbReference type="InterPro" id="IPR050223">
    <property type="entry name" value="D-isomer_2-hydroxyacid_DH"/>
</dbReference>
<dbReference type="Pfam" id="PF02826">
    <property type="entry name" value="2-Hacid_dh_C"/>
    <property type="match status" value="1"/>
</dbReference>
<dbReference type="InterPro" id="IPR036291">
    <property type="entry name" value="NAD(P)-bd_dom_sf"/>
</dbReference>
<evidence type="ECO:0000256" key="3">
    <source>
        <dbReference type="RuleBase" id="RU003719"/>
    </source>
</evidence>
<dbReference type="GO" id="GO:0030267">
    <property type="term" value="F:glyoxylate reductase (NADPH) activity"/>
    <property type="evidence" value="ECO:0007669"/>
    <property type="project" value="TreeGrafter"/>
</dbReference>
<comment type="similarity">
    <text evidence="1 3">Belongs to the D-isomer specific 2-hydroxyacid dehydrogenase family.</text>
</comment>
<dbReference type="Proteomes" id="UP000694546">
    <property type="component" value="Chromosome 11"/>
</dbReference>
<evidence type="ECO:0008006" key="8">
    <source>
        <dbReference type="Google" id="ProtNLM"/>
    </source>
</evidence>
<proteinExistence type="inferred from homology"/>
<protein>
    <recommendedName>
        <fullName evidence="8">2-ketogluconate reductase</fullName>
    </recommendedName>
</protein>
<keyword evidence="2 3" id="KW-0560">Oxidoreductase</keyword>
<dbReference type="AlphaFoldDB" id="A0A8C4ZPY2"/>
<dbReference type="InterPro" id="IPR006140">
    <property type="entry name" value="D-isomer_DH_NAD-bd"/>
</dbReference>